<proteinExistence type="predicted"/>
<evidence type="ECO:0000313" key="3">
    <source>
        <dbReference type="Proteomes" id="UP001066276"/>
    </source>
</evidence>
<sequence length="116" mass="12863">MVLRTPQHRCSMSELLPRVECGNAGPKLLGLKLKRREQQRCAGAAQVMLKKGEQQAWDRGCSGGAEEMRAAKKGRRRSGQVVMMKVAKQDRRSSDEVIAVRAVKQGRSRLGEKSMG</sequence>
<accession>A0AAV7QYC1</accession>
<comment type="caution">
    <text evidence="2">The sequence shown here is derived from an EMBL/GenBank/DDBJ whole genome shotgun (WGS) entry which is preliminary data.</text>
</comment>
<dbReference type="AlphaFoldDB" id="A0AAV7QYC1"/>
<keyword evidence="3" id="KW-1185">Reference proteome</keyword>
<feature type="region of interest" description="Disordered" evidence="1">
    <location>
        <begin position="69"/>
        <end position="88"/>
    </location>
</feature>
<name>A0AAV7QYC1_PLEWA</name>
<gene>
    <name evidence="2" type="ORF">NDU88_011668</name>
</gene>
<dbReference type="EMBL" id="JANPWB010000010">
    <property type="protein sequence ID" value="KAJ1145381.1"/>
    <property type="molecule type" value="Genomic_DNA"/>
</dbReference>
<reference evidence="2" key="1">
    <citation type="journal article" date="2022" name="bioRxiv">
        <title>Sequencing and chromosome-scale assembly of the giantPleurodeles waltlgenome.</title>
        <authorList>
            <person name="Brown T."/>
            <person name="Elewa A."/>
            <person name="Iarovenko S."/>
            <person name="Subramanian E."/>
            <person name="Araus A.J."/>
            <person name="Petzold A."/>
            <person name="Susuki M."/>
            <person name="Suzuki K.-i.T."/>
            <person name="Hayashi T."/>
            <person name="Toyoda A."/>
            <person name="Oliveira C."/>
            <person name="Osipova E."/>
            <person name="Leigh N.D."/>
            <person name="Simon A."/>
            <person name="Yun M.H."/>
        </authorList>
    </citation>
    <scope>NUCLEOTIDE SEQUENCE</scope>
    <source>
        <strain evidence="2">20211129_DDA</strain>
        <tissue evidence="2">Liver</tissue>
    </source>
</reference>
<protein>
    <submittedName>
        <fullName evidence="2">Uncharacterized protein</fullName>
    </submittedName>
</protein>
<evidence type="ECO:0000256" key="1">
    <source>
        <dbReference type="SAM" id="MobiDB-lite"/>
    </source>
</evidence>
<dbReference type="Proteomes" id="UP001066276">
    <property type="component" value="Chromosome 6"/>
</dbReference>
<evidence type="ECO:0000313" key="2">
    <source>
        <dbReference type="EMBL" id="KAJ1145381.1"/>
    </source>
</evidence>
<organism evidence="2 3">
    <name type="scientific">Pleurodeles waltl</name>
    <name type="common">Iberian ribbed newt</name>
    <dbReference type="NCBI Taxonomy" id="8319"/>
    <lineage>
        <taxon>Eukaryota</taxon>
        <taxon>Metazoa</taxon>
        <taxon>Chordata</taxon>
        <taxon>Craniata</taxon>
        <taxon>Vertebrata</taxon>
        <taxon>Euteleostomi</taxon>
        <taxon>Amphibia</taxon>
        <taxon>Batrachia</taxon>
        <taxon>Caudata</taxon>
        <taxon>Salamandroidea</taxon>
        <taxon>Salamandridae</taxon>
        <taxon>Pleurodelinae</taxon>
        <taxon>Pleurodeles</taxon>
    </lineage>
</organism>